<keyword evidence="2" id="KW-1185">Reference proteome</keyword>
<dbReference type="EMBL" id="CM042057">
    <property type="protein sequence ID" value="KAI3693099.1"/>
    <property type="molecule type" value="Genomic_DNA"/>
</dbReference>
<gene>
    <name evidence="1" type="ORF">L6452_32929</name>
</gene>
<evidence type="ECO:0000313" key="1">
    <source>
        <dbReference type="EMBL" id="KAI3693099.1"/>
    </source>
</evidence>
<reference evidence="2" key="1">
    <citation type="journal article" date="2022" name="Mol. Ecol. Resour.">
        <title>The genomes of chicory, endive, great burdock and yacon provide insights into Asteraceae palaeo-polyploidization history and plant inulin production.</title>
        <authorList>
            <person name="Fan W."/>
            <person name="Wang S."/>
            <person name="Wang H."/>
            <person name="Wang A."/>
            <person name="Jiang F."/>
            <person name="Liu H."/>
            <person name="Zhao H."/>
            <person name="Xu D."/>
            <person name="Zhang Y."/>
        </authorList>
    </citation>
    <scope>NUCLEOTIDE SEQUENCE [LARGE SCALE GENOMIC DNA]</scope>
    <source>
        <strain evidence="2">cv. Niubang</strain>
    </source>
</reference>
<dbReference type="Proteomes" id="UP001055879">
    <property type="component" value="Linkage Group LG11"/>
</dbReference>
<evidence type="ECO:0000313" key="2">
    <source>
        <dbReference type="Proteomes" id="UP001055879"/>
    </source>
</evidence>
<reference evidence="1 2" key="2">
    <citation type="journal article" date="2022" name="Mol. Ecol. Resour.">
        <title>The genomes of chicory, endive, great burdock and yacon provide insights into Asteraceae paleo-polyploidization history and plant inulin production.</title>
        <authorList>
            <person name="Fan W."/>
            <person name="Wang S."/>
            <person name="Wang H."/>
            <person name="Wang A."/>
            <person name="Jiang F."/>
            <person name="Liu H."/>
            <person name="Zhao H."/>
            <person name="Xu D."/>
            <person name="Zhang Y."/>
        </authorList>
    </citation>
    <scope>NUCLEOTIDE SEQUENCE [LARGE SCALE GENOMIC DNA]</scope>
    <source>
        <strain evidence="2">cv. Niubang</strain>
    </source>
</reference>
<proteinExistence type="predicted"/>
<comment type="caution">
    <text evidence="1">The sequence shown here is derived from an EMBL/GenBank/DDBJ whole genome shotgun (WGS) entry which is preliminary data.</text>
</comment>
<accession>A0ACB8Z759</accession>
<protein>
    <submittedName>
        <fullName evidence="1">Uncharacterized protein</fullName>
    </submittedName>
</protein>
<organism evidence="1 2">
    <name type="scientific">Arctium lappa</name>
    <name type="common">Greater burdock</name>
    <name type="synonym">Lappa major</name>
    <dbReference type="NCBI Taxonomy" id="4217"/>
    <lineage>
        <taxon>Eukaryota</taxon>
        <taxon>Viridiplantae</taxon>
        <taxon>Streptophyta</taxon>
        <taxon>Embryophyta</taxon>
        <taxon>Tracheophyta</taxon>
        <taxon>Spermatophyta</taxon>
        <taxon>Magnoliopsida</taxon>
        <taxon>eudicotyledons</taxon>
        <taxon>Gunneridae</taxon>
        <taxon>Pentapetalae</taxon>
        <taxon>asterids</taxon>
        <taxon>campanulids</taxon>
        <taxon>Asterales</taxon>
        <taxon>Asteraceae</taxon>
        <taxon>Carduoideae</taxon>
        <taxon>Cardueae</taxon>
        <taxon>Arctiinae</taxon>
        <taxon>Arctium</taxon>
    </lineage>
</organism>
<sequence length="81" mass="9063">MHLFPRINANETHKAHQLPQTLTKPKLATKLILSQVSEKGQAFRLHSSLGESEALTIVAVYMNGKLQGLDPKNRWECPSDV</sequence>
<name>A0ACB8Z759_ARCLA</name>